<keyword evidence="1" id="KW-0812">Transmembrane</keyword>
<dbReference type="InterPro" id="IPR001173">
    <property type="entry name" value="Glyco_trans_2-like"/>
</dbReference>
<evidence type="ECO:0000259" key="2">
    <source>
        <dbReference type="Pfam" id="PF00535"/>
    </source>
</evidence>
<dbReference type="CDD" id="cd00761">
    <property type="entry name" value="Glyco_tranf_GTA_type"/>
    <property type="match status" value="1"/>
</dbReference>
<protein>
    <submittedName>
        <fullName evidence="3">Glycosyltransferase</fullName>
    </submittedName>
</protein>
<dbReference type="SUPFAM" id="SSF53448">
    <property type="entry name" value="Nucleotide-diphospho-sugar transferases"/>
    <property type="match status" value="1"/>
</dbReference>
<dbReference type="Proteomes" id="UP000448038">
    <property type="component" value="Unassembled WGS sequence"/>
</dbReference>
<evidence type="ECO:0000256" key="1">
    <source>
        <dbReference type="SAM" id="Phobius"/>
    </source>
</evidence>
<dbReference type="Pfam" id="PF00535">
    <property type="entry name" value="Glycos_transf_2"/>
    <property type="match status" value="1"/>
</dbReference>
<sequence>MSIVIPMYNVRDYISDCLLSCLNQKISNEIKYEIILVDDGSLDDSLSIAKSIPDDRNLIKIIEQPNGGVARARNKGIELAVGQYIGFLDSDDWLSENYVQSIYESVTKYQSDIVYFDRNLHHEKSIKSVHYPLLKLDISTNKSIFTLLNLSSCNKVYKRNVINTTRFPTDVIYEDFPFTIKMLIKSKTISKAKGILYQVRSFRVGSITNSINSNEIELYNNLVEVEKYLNKKGINEDLIENYKVFKDRQLIGWLFKHIKHKKCFPVKISDLNINFNNLKSMNEKVGFILIVLKMNWLLSSLLIVRKLIKK</sequence>
<dbReference type="Gene3D" id="3.90.550.10">
    <property type="entry name" value="Spore Coat Polysaccharide Biosynthesis Protein SpsA, Chain A"/>
    <property type="match status" value="1"/>
</dbReference>
<keyword evidence="1" id="KW-1133">Transmembrane helix</keyword>
<dbReference type="RefSeq" id="WP_155655643.1">
    <property type="nucleotide sequence ID" value="NZ_WOBN01000011.1"/>
</dbReference>
<organism evidence="3 4">
    <name type="scientific">Aliivibrio fischeri</name>
    <name type="common">Vibrio fischeri</name>
    <dbReference type="NCBI Taxonomy" id="668"/>
    <lineage>
        <taxon>Bacteria</taxon>
        <taxon>Pseudomonadati</taxon>
        <taxon>Pseudomonadota</taxon>
        <taxon>Gammaproteobacteria</taxon>
        <taxon>Vibrionales</taxon>
        <taxon>Vibrionaceae</taxon>
        <taxon>Aliivibrio</taxon>
    </lineage>
</organism>
<dbReference type="InterPro" id="IPR029044">
    <property type="entry name" value="Nucleotide-diphossugar_trans"/>
</dbReference>
<accession>A0A844P111</accession>
<feature type="domain" description="Glycosyltransferase 2-like" evidence="2">
    <location>
        <begin position="2"/>
        <end position="161"/>
    </location>
</feature>
<gene>
    <name evidence="3" type="ORF">GNP88_07530</name>
</gene>
<comment type="caution">
    <text evidence="3">The sequence shown here is derived from an EMBL/GenBank/DDBJ whole genome shotgun (WGS) entry which is preliminary data.</text>
</comment>
<proteinExistence type="predicted"/>
<feature type="transmembrane region" description="Helical" evidence="1">
    <location>
        <begin position="285"/>
        <end position="304"/>
    </location>
</feature>
<keyword evidence="1" id="KW-0472">Membrane</keyword>
<dbReference type="PANTHER" id="PTHR22916:SF3">
    <property type="entry name" value="UDP-GLCNAC:BETAGAL BETA-1,3-N-ACETYLGLUCOSAMINYLTRANSFERASE-LIKE PROTEIN 1"/>
    <property type="match status" value="1"/>
</dbReference>
<reference evidence="3 4" key="1">
    <citation type="submission" date="2019-11" db="EMBL/GenBank/DDBJ databases">
        <title>Using colonization assays and comparative genomics to discover symbiosis behaviors and factors in Vibrio fischeri.</title>
        <authorList>
            <person name="Bongrand C."/>
            <person name="Moriano-Gutierrez S."/>
            <person name="Arevalo P."/>
            <person name="Mcfall-Ngai M."/>
            <person name="Visick K."/>
            <person name="Polz M.F."/>
            <person name="Ruby E.G."/>
        </authorList>
    </citation>
    <scope>NUCLEOTIDE SEQUENCE [LARGE SCALE GENOMIC DNA]</scope>
    <source>
        <strain evidence="4">emors.4.1</strain>
    </source>
</reference>
<name>A0A844P111_ALIFS</name>
<dbReference type="PANTHER" id="PTHR22916">
    <property type="entry name" value="GLYCOSYLTRANSFERASE"/>
    <property type="match status" value="1"/>
</dbReference>
<dbReference type="EMBL" id="WOBN01000011">
    <property type="protein sequence ID" value="MUK49030.1"/>
    <property type="molecule type" value="Genomic_DNA"/>
</dbReference>
<dbReference type="GO" id="GO:0016758">
    <property type="term" value="F:hexosyltransferase activity"/>
    <property type="evidence" value="ECO:0007669"/>
    <property type="project" value="UniProtKB-ARBA"/>
</dbReference>
<evidence type="ECO:0000313" key="3">
    <source>
        <dbReference type="EMBL" id="MUK49030.1"/>
    </source>
</evidence>
<evidence type="ECO:0000313" key="4">
    <source>
        <dbReference type="Proteomes" id="UP000448038"/>
    </source>
</evidence>
<dbReference type="AlphaFoldDB" id="A0A844P111"/>
<keyword evidence="3" id="KW-0808">Transferase</keyword>